<evidence type="ECO:0000313" key="1">
    <source>
        <dbReference type="EMBL" id="MET4567701.1"/>
    </source>
</evidence>
<sequence length="283" mass="31800">MDVERSLQRLQVARVQNLPLRTLKTDEALQPREARMVPFREQARAEKRSEEHAGTMRLALEAAHTIELAAVLVADIGGALFVVDGHHRMQAYRMAKRETIPARVLPMSRREAVLVSKLVNCAERALEMHKEQRFDAAWQYLAAVTRRGADAMPASESLRTIAGRFGIGKDTVTTMLRTLPKVKLTDFNPEALDPGTGFPRWRYVRERKVGWHDMKEKMTMEQLTEHEAEKAAKKIGAVLDKLTPTAAARALEMLANEAKLAVRNADTLAFLADIADPDPHSDY</sequence>
<reference evidence="1 2" key="1">
    <citation type="submission" date="2024-06" db="EMBL/GenBank/DDBJ databases">
        <title>Sorghum-associated microbial communities from plants grown in Nebraska, USA.</title>
        <authorList>
            <person name="Schachtman D."/>
        </authorList>
    </citation>
    <scope>NUCLEOTIDE SEQUENCE [LARGE SCALE GENOMIC DNA]</scope>
    <source>
        <strain evidence="1 2">1757</strain>
    </source>
</reference>
<dbReference type="Proteomes" id="UP001549251">
    <property type="component" value="Unassembled WGS sequence"/>
</dbReference>
<keyword evidence="2" id="KW-1185">Reference proteome</keyword>
<comment type="caution">
    <text evidence="1">The sequence shown here is derived from an EMBL/GenBank/DDBJ whole genome shotgun (WGS) entry which is preliminary data.</text>
</comment>
<dbReference type="EMBL" id="JBEPSD010000001">
    <property type="protein sequence ID" value="MET4567701.1"/>
    <property type="molecule type" value="Genomic_DNA"/>
</dbReference>
<protein>
    <submittedName>
        <fullName evidence="1">ParB-like nuclease family protein</fullName>
    </submittedName>
</protein>
<dbReference type="InterPro" id="IPR036086">
    <property type="entry name" value="ParB/Sulfiredoxin_sf"/>
</dbReference>
<dbReference type="SUPFAM" id="SSF110849">
    <property type="entry name" value="ParB/Sulfiredoxin"/>
    <property type="match status" value="1"/>
</dbReference>
<proteinExistence type="predicted"/>
<evidence type="ECO:0000313" key="2">
    <source>
        <dbReference type="Proteomes" id="UP001549251"/>
    </source>
</evidence>
<accession>A0ABV2PRN6</accession>
<dbReference type="Gene3D" id="3.90.1530.10">
    <property type="entry name" value="Conserved hypothetical protein from pyrococcus furiosus pfu- 392566-001, ParB domain"/>
    <property type="match status" value="1"/>
</dbReference>
<name>A0ABV2PRN6_9GAMM</name>
<gene>
    <name evidence="1" type="ORF">ABIE04_000028</name>
</gene>
<organism evidence="1 2">
    <name type="scientific">Rhodanobacter soli</name>
    <dbReference type="NCBI Taxonomy" id="590609"/>
    <lineage>
        <taxon>Bacteria</taxon>
        <taxon>Pseudomonadati</taxon>
        <taxon>Pseudomonadota</taxon>
        <taxon>Gammaproteobacteria</taxon>
        <taxon>Lysobacterales</taxon>
        <taxon>Rhodanobacteraceae</taxon>
        <taxon>Rhodanobacter</taxon>
    </lineage>
</organism>
<dbReference type="RefSeq" id="WP_354546581.1">
    <property type="nucleotide sequence ID" value="NZ_JBEPSD010000001.1"/>
</dbReference>